<reference evidence="3" key="1">
    <citation type="submission" date="2015-10" db="EMBL/GenBank/DDBJ databases">
        <authorList>
            <person name="Devillers H."/>
        </authorList>
    </citation>
    <scope>NUCLEOTIDE SEQUENCE [LARGE SCALE GENOMIC DNA]</scope>
</reference>
<accession>A0A0P1KQ91</accession>
<organism evidence="2 3">
    <name type="scientific">Lachancea quebecensis</name>
    <dbReference type="NCBI Taxonomy" id="1654605"/>
    <lineage>
        <taxon>Eukaryota</taxon>
        <taxon>Fungi</taxon>
        <taxon>Dikarya</taxon>
        <taxon>Ascomycota</taxon>
        <taxon>Saccharomycotina</taxon>
        <taxon>Saccharomycetes</taxon>
        <taxon>Saccharomycetales</taxon>
        <taxon>Saccharomycetaceae</taxon>
        <taxon>Lachancea</taxon>
    </lineage>
</organism>
<dbReference type="PANTHER" id="PTHR47349">
    <property type="entry name" value="CHROMOSOME 8, WHOLE GENOME SHOTGUN SEQUENCE"/>
    <property type="match status" value="1"/>
</dbReference>
<dbReference type="PANTHER" id="PTHR47349:SF1">
    <property type="entry name" value="AER328WP"/>
    <property type="match status" value="1"/>
</dbReference>
<feature type="region of interest" description="Disordered" evidence="1">
    <location>
        <begin position="1"/>
        <end position="23"/>
    </location>
</feature>
<keyword evidence="3" id="KW-1185">Reference proteome</keyword>
<evidence type="ECO:0000313" key="2">
    <source>
        <dbReference type="EMBL" id="CUS22060.1"/>
    </source>
</evidence>
<feature type="region of interest" description="Disordered" evidence="1">
    <location>
        <begin position="34"/>
        <end position="53"/>
    </location>
</feature>
<dbReference type="Proteomes" id="UP000236544">
    <property type="component" value="Unassembled WGS sequence"/>
</dbReference>
<evidence type="ECO:0000256" key="1">
    <source>
        <dbReference type="SAM" id="MobiDB-lite"/>
    </source>
</evidence>
<proteinExistence type="predicted"/>
<name>A0A0P1KQ91_9SACH</name>
<dbReference type="InterPro" id="IPR058934">
    <property type="entry name" value="YMC020W-like"/>
</dbReference>
<feature type="compositionally biased region" description="Basic and acidic residues" evidence="1">
    <location>
        <begin position="1"/>
        <end position="14"/>
    </location>
</feature>
<dbReference type="AlphaFoldDB" id="A0A0P1KQ91"/>
<evidence type="ECO:0000313" key="3">
    <source>
        <dbReference type="Proteomes" id="UP000236544"/>
    </source>
</evidence>
<gene>
    <name evidence="2" type="ORF">LAQU0_S04e07294g</name>
</gene>
<protein>
    <submittedName>
        <fullName evidence="2">LAQU0S04e07294g1_1</fullName>
    </submittedName>
</protein>
<dbReference type="EMBL" id="LN890563">
    <property type="protein sequence ID" value="CUS22060.1"/>
    <property type="molecule type" value="Genomic_DNA"/>
</dbReference>
<dbReference type="OrthoDB" id="3972942at2759"/>
<sequence length="745" mass="85454">MTEDRSPNTEETNRNDQNSTWANWVSTPLRTLFSQASNNETEAEGSKRNDEQMSAAPWLSGLAQRLPSFSYPKQDEPVNINDLADYTKLNAKQIQLLEIEAQQGIVKKADTWCWFEDVSNFSTADLTFQNPGELSVYNTGSSVCPLPLTKFPISKSDCPRFTIENSSLLPNAVPEELYHKRNTFNKVVTAFKNYYNFPSERHTYLRGETAHSRLAEKKVVIISFVGNLPDRYRKVTLGKMCSARHLSLKLSVALKELLPHPVLALSLEVPLDQKPLEECFEECVHLLKNWRHQLDGTCLLLFNGLYHSVPLQIMMAKHMLEHAHSFGINQSPSIGLLCLESCLGGYQFWDHSSDTTIDPASSNYQANREKVLFQGCTRVQQEILSQIAEYKDLNSSKSKQVQGALDWLFQHCASAKLVFMGKLYESFMTIGQKLAIDYQHPNILRHVWFSGSDLGMDLKKGSKFLPAKDESSVRPFYYQQQLEIPKDRLFEICLVRDLIMAVNLGYEEAATMTKMISPFFISRSFNQHTLPATLKKQQQYEFKAWLQEMDTKWKTFDVAKDGGLPATVGNAADQLEYTLYKATRQSPEQTKIKSGMYEDLQVYNAFVLDIIKTTTLLEPRRLTFTTGSVETSSILSSRSQYDLVWQLHSFFSFFTELRNLPEQGLPKLLFFLSRQPAPATLIKYSPARFQRTNDEALNRIRNLWEVYHDWKPPTKALKQLQRILSFLSLYPSSMRFQSDMSRTKC</sequence>